<dbReference type="Proteomes" id="UP000673691">
    <property type="component" value="Unassembled WGS sequence"/>
</dbReference>
<protein>
    <submittedName>
        <fullName evidence="1">Uncharacterized protein</fullName>
    </submittedName>
</protein>
<organism evidence="1 2">
    <name type="scientific">Olpidium bornovanus</name>
    <dbReference type="NCBI Taxonomy" id="278681"/>
    <lineage>
        <taxon>Eukaryota</taxon>
        <taxon>Fungi</taxon>
        <taxon>Fungi incertae sedis</taxon>
        <taxon>Olpidiomycota</taxon>
        <taxon>Olpidiomycotina</taxon>
        <taxon>Olpidiomycetes</taxon>
        <taxon>Olpidiales</taxon>
        <taxon>Olpidiaceae</taxon>
        <taxon>Olpidium</taxon>
    </lineage>
</organism>
<dbReference type="EMBL" id="JAEFCI010009644">
    <property type="protein sequence ID" value="KAG5457694.1"/>
    <property type="molecule type" value="Genomic_DNA"/>
</dbReference>
<reference evidence="1 2" key="1">
    <citation type="journal article" name="Sci. Rep.">
        <title>Genome-scale phylogenetic analyses confirm Olpidium as the closest living zoosporic fungus to the non-flagellated, terrestrial fungi.</title>
        <authorList>
            <person name="Chang Y."/>
            <person name="Rochon D."/>
            <person name="Sekimoto S."/>
            <person name="Wang Y."/>
            <person name="Chovatia M."/>
            <person name="Sandor L."/>
            <person name="Salamov A."/>
            <person name="Grigoriev I.V."/>
            <person name="Stajich J.E."/>
            <person name="Spatafora J.W."/>
        </authorList>
    </citation>
    <scope>NUCLEOTIDE SEQUENCE [LARGE SCALE GENOMIC DNA]</scope>
    <source>
        <strain evidence="1">S191</strain>
    </source>
</reference>
<name>A0A8H7ZQT8_9FUNG</name>
<dbReference type="AlphaFoldDB" id="A0A8H7ZQT8"/>
<sequence length="285" mass="31068">MVREFAKTWKRISEPGELNPTFKGHSVAADAEAGHAVLVGREHAHPLALEGVPNVAVEIVVASKQQPAGNGERDRGDAAQNVVMRVLVELAVRPQIKQAAAGVIGTGAERVAIREELHCIDVRLVARKRLHAAAGADVPHLGRGVTRPGNEDVLVRRKRKAGWCENKMQFRIRSMIQWSNASPNKMHRRKRCEIRRRSTPGTRLPHHVTGVIGEFESLHSRVDVPQHATHVSRGSKDLPVGNEPAAGEVTRVRIELPGHLNGALLGLEVVNGADVVETAARHEPP</sequence>
<evidence type="ECO:0000313" key="1">
    <source>
        <dbReference type="EMBL" id="KAG5457694.1"/>
    </source>
</evidence>
<gene>
    <name evidence="1" type="ORF">BJ554DRAFT_2229</name>
</gene>
<comment type="caution">
    <text evidence="1">The sequence shown here is derived from an EMBL/GenBank/DDBJ whole genome shotgun (WGS) entry which is preliminary data.</text>
</comment>
<keyword evidence="2" id="KW-1185">Reference proteome</keyword>
<accession>A0A8H7ZQT8</accession>
<evidence type="ECO:0000313" key="2">
    <source>
        <dbReference type="Proteomes" id="UP000673691"/>
    </source>
</evidence>
<proteinExistence type="predicted"/>